<proteinExistence type="predicted"/>
<accession>A0A7K1S4U7</accession>
<comment type="caution">
    <text evidence="1">The sequence shown here is derived from an EMBL/GenBank/DDBJ whole genome shotgun (WGS) entry which is preliminary data.</text>
</comment>
<dbReference type="RefSeq" id="WP_157582940.1">
    <property type="nucleotide sequence ID" value="NZ_WPIN01000001.1"/>
</dbReference>
<evidence type="ECO:0000313" key="1">
    <source>
        <dbReference type="EMBL" id="MVM28839.1"/>
    </source>
</evidence>
<organism evidence="1 2">
    <name type="scientific">Spirosoma arboris</name>
    <dbReference type="NCBI Taxonomy" id="2682092"/>
    <lineage>
        <taxon>Bacteria</taxon>
        <taxon>Pseudomonadati</taxon>
        <taxon>Bacteroidota</taxon>
        <taxon>Cytophagia</taxon>
        <taxon>Cytophagales</taxon>
        <taxon>Cytophagaceae</taxon>
        <taxon>Spirosoma</taxon>
    </lineage>
</organism>
<reference evidence="1 2" key="1">
    <citation type="submission" date="2019-12" db="EMBL/GenBank/DDBJ databases">
        <title>Spirosoma sp. HMF4905 genome sequencing and assembly.</title>
        <authorList>
            <person name="Kang H."/>
            <person name="Cha I."/>
            <person name="Kim H."/>
            <person name="Joh K."/>
        </authorList>
    </citation>
    <scope>NUCLEOTIDE SEQUENCE [LARGE SCALE GENOMIC DNA]</scope>
    <source>
        <strain evidence="1 2">HMF4905</strain>
    </source>
</reference>
<dbReference type="EMBL" id="WPIN01000001">
    <property type="protein sequence ID" value="MVM28839.1"/>
    <property type="molecule type" value="Genomic_DNA"/>
</dbReference>
<sequence length="77" mass="9116">MIEISFKGTLLRLSWQDVDMLLNCRQQWRSVLYQIGLFDVRDTCVRTGFRGHSLQITLQEYDELSQVIQEAYLQFDG</sequence>
<gene>
    <name evidence="1" type="ORF">GO755_02255</name>
</gene>
<name>A0A7K1S4U7_9BACT</name>
<dbReference type="Proteomes" id="UP000436006">
    <property type="component" value="Unassembled WGS sequence"/>
</dbReference>
<keyword evidence="2" id="KW-1185">Reference proteome</keyword>
<evidence type="ECO:0000313" key="2">
    <source>
        <dbReference type="Proteomes" id="UP000436006"/>
    </source>
</evidence>
<dbReference type="AlphaFoldDB" id="A0A7K1S4U7"/>
<protein>
    <submittedName>
        <fullName evidence="1">Uncharacterized protein</fullName>
    </submittedName>
</protein>